<evidence type="ECO:0000256" key="1">
    <source>
        <dbReference type="PIRSR" id="PIRSR607822-1"/>
    </source>
</evidence>
<dbReference type="Pfam" id="PF05147">
    <property type="entry name" value="LANC_like"/>
    <property type="match status" value="1"/>
</dbReference>
<dbReference type="PANTHER" id="PTHR12736:SF7">
    <property type="entry name" value="LANC-LIKE PROTEIN 3"/>
    <property type="match status" value="1"/>
</dbReference>
<accession>A0A1N6LHS7</accession>
<keyword evidence="4" id="KW-1185">Reference proteome</keyword>
<dbReference type="Gene3D" id="1.50.10.10">
    <property type="match status" value="1"/>
</dbReference>
<dbReference type="PANTHER" id="PTHR12736">
    <property type="entry name" value="LANC-LIKE PROTEIN"/>
    <property type="match status" value="1"/>
</dbReference>
<feature type="binding site" evidence="1">
    <location>
        <position position="325"/>
    </location>
    <ligand>
        <name>Zn(2+)</name>
        <dbReference type="ChEBI" id="CHEBI:29105"/>
    </ligand>
</feature>
<reference evidence="3 4" key="1">
    <citation type="submission" date="2016-11" db="EMBL/GenBank/DDBJ databases">
        <authorList>
            <person name="Jaros S."/>
            <person name="Januszkiewicz K."/>
            <person name="Wedrychowicz H."/>
        </authorList>
    </citation>
    <scope>NUCLEOTIDE SEQUENCE [LARGE SCALE GENOMIC DNA]</scope>
    <source>
        <strain evidence="3 4">GAS95</strain>
    </source>
</reference>
<dbReference type="SMART" id="SM01260">
    <property type="entry name" value="LANC_like"/>
    <property type="match status" value="1"/>
</dbReference>
<gene>
    <name evidence="3" type="ORF">SAMN05444165_7357</name>
</gene>
<keyword evidence="1" id="KW-0479">Metal-binding</keyword>
<feature type="binding site" evidence="1">
    <location>
        <position position="282"/>
    </location>
    <ligand>
        <name>Zn(2+)</name>
        <dbReference type="ChEBI" id="CHEBI:29105"/>
    </ligand>
</feature>
<dbReference type="Proteomes" id="UP000185151">
    <property type="component" value="Unassembled WGS sequence"/>
</dbReference>
<dbReference type="SUPFAM" id="SSF158745">
    <property type="entry name" value="LanC-like"/>
    <property type="match status" value="1"/>
</dbReference>
<protein>
    <submittedName>
        <fullName evidence="3">Lanthionine synthetase C-like protein</fullName>
    </submittedName>
</protein>
<name>A0A1N6LHS7_9BURK</name>
<dbReference type="OrthoDB" id="5291353at2"/>
<dbReference type="GO" id="GO:0046872">
    <property type="term" value="F:metal ion binding"/>
    <property type="evidence" value="ECO:0007669"/>
    <property type="project" value="UniProtKB-KW"/>
</dbReference>
<dbReference type="InterPro" id="IPR012341">
    <property type="entry name" value="6hp_glycosidase-like_sf"/>
</dbReference>
<feature type="region of interest" description="Disordered" evidence="2">
    <location>
        <begin position="38"/>
        <end position="57"/>
    </location>
</feature>
<dbReference type="GO" id="GO:0005886">
    <property type="term" value="C:plasma membrane"/>
    <property type="evidence" value="ECO:0007669"/>
    <property type="project" value="TreeGrafter"/>
</dbReference>
<organism evidence="3 4">
    <name type="scientific">Paraburkholderia phenazinium</name>
    <dbReference type="NCBI Taxonomy" id="60549"/>
    <lineage>
        <taxon>Bacteria</taxon>
        <taxon>Pseudomonadati</taxon>
        <taxon>Pseudomonadota</taxon>
        <taxon>Betaproteobacteria</taxon>
        <taxon>Burkholderiales</taxon>
        <taxon>Burkholderiaceae</taxon>
        <taxon>Paraburkholderia</taxon>
    </lineage>
</organism>
<keyword evidence="1" id="KW-0862">Zinc</keyword>
<evidence type="ECO:0000313" key="4">
    <source>
        <dbReference type="Proteomes" id="UP000185151"/>
    </source>
</evidence>
<dbReference type="RefSeq" id="WP_074302291.1">
    <property type="nucleotide sequence ID" value="NZ_FSRU01000003.1"/>
</dbReference>
<evidence type="ECO:0000313" key="3">
    <source>
        <dbReference type="EMBL" id="SIO68211.1"/>
    </source>
</evidence>
<dbReference type="AlphaFoldDB" id="A0A1N6LHS7"/>
<dbReference type="EMBL" id="FSRU01000003">
    <property type="protein sequence ID" value="SIO68211.1"/>
    <property type="molecule type" value="Genomic_DNA"/>
</dbReference>
<dbReference type="GO" id="GO:0031179">
    <property type="term" value="P:peptide modification"/>
    <property type="evidence" value="ECO:0007669"/>
    <property type="project" value="InterPro"/>
</dbReference>
<dbReference type="PRINTS" id="PR01950">
    <property type="entry name" value="LANCSUPER"/>
</dbReference>
<dbReference type="InterPro" id="IPR007822">
    <property type="entry name" value="LANC-like"/>
</dbReference>
<evidence type="ECO:0000256" key="2">
    <source>
        <dbReference type="SAM" id="MobiDB-lite"/>
    </source>
</evidence>
<sequence>MLFNPARHEPLQTIAWDETRVRQFITRIVRQTEAHMNVDGLWPTHPNDGDGEDNPREPLTPLYHGACGVVWALDYLAAVGAVELERDPLAHAASLQALNRAWLEADHNTSFGAWMMGETPWLMLAYGRAPSEALADQLAGLIAGNIDNPTRELMWGSPGTLLAASLLHERTHDERWAELFRRTAGQLAAELKWSEERGCHYWTQDLYKKEWTFLDGVHGFVGTALPLIRGRHLLDAASWSEWESRIVNTLQRTATLEGGAANWPAFLTPPEGRKPTMLMQLCHGAPGFIVCVAHLPSRELDPLLLAAGEAVWAAGPLTKGSNLCHGTGGNGYAFLCLYQRTGDIKWLERAQAFAMHGIAQTEADEATHGQLRYSLWTGDLGFAIYLWDCLRGAAAFPTLDVFYGAAG</sequence>
<dbReference type="GO" id="GO:0005975">
    <property type="term" value="P:carbohydrate metabolic process"/>
    <property type="evidence" value="ECO:0007669"/>
    <property type="project" value="InterPro"/>
</dbReference>
<dbReference type="CDD" id="cd04794">
    <property type="entry name" value="euk_LANCL"/>
    <property type="match status" value="1"/>
</dbReference>
<proteinExistence type="predicted"/>
<feature type="binding site" evidence="1">
    <location>
        <position position="324"/>
    </location>
    <ligand>
        <name>Zn(2+)</name>
        <dbReference type="ChEBI" id="CHEBI:29105"/>
    </ligand>
</feature>